<dbReference type="GO" id="GO:0005739">
    <property type="term" value="C:mitochondrion"/>
    <property type="evidence" value="ECO:0007669"/>
    <property type="project" value="TreeGrafter"/>
</dbReference>
<evidence type="ECO:0000313" key="6">
    <source>
        <dbReference type="Proteomes" id="UP000756132"/>
    </source>
</evidence>
<dbReference type="OrthoDB" id="5585464at2759"/>
<dbReference type="PANTHER" id="PTHR12133:SF1">
    <property type="entry name" value="TRNA (ADENINE(58)-N(1))-METHYLTRANSFERASE, MITOCHONDRIAL"/>
    <property type="match status" value="1"/>
</dbReference>
<proteinExistence type="predicted"/>
<dbReference type="InterPro" id="IPR014816">
    <property type="entry name" value="tRNA_MeTrfase_Gcd14"/>
</dbReference>
<dbReference type="AlphaFoldDB" id="A0A9Q8L7R4"/>
<organism evidence="5 6">
    <name type="scientific">Passalora fulva</name>
    <name type="common">Tomato leaf mold</name>
    <name type="synonym">Cladosporium fulvum</name>
    <dbReference type="NCBI Taxonomy" id="5499"/>
    <lineage>
        <taxon>Eukaryota</taxon>
        <taxon>Fungi</taxon>
        <taxon>Dikarya</taxon>
        <taxon>Ascomycota</taxon>
        <taxon>Pezizomycotina</taxon>
        <taxon>Dothideomycetes</taxon>
        <taxon>Dothideomycetidae</taxon>
        <taxon>Mycosphaerellales</taxon>
        <taxon>Mycosphaerellaceae</taxon>
        <taxon>Fulvia</taxon>
    </lineage>
</organism>
<dbReference type="Gene3D" id="3.10.330.20">
    <property type="match status" value="1"/>
</dbReference>
<gene>
    <name evidence="5" type="ORF">CLAFUR5_01140</name>
</gene>
<keyword evidence="6" id="KW-1185">Reference proteome</keyword>
<dbReference type="GeneID" id="71981018"/>
<evidence type="ECO:0000313" key="5">
    <source>
        <dbReference type="EMBL" id="UJO12355.1"/>
    </source>
</evidence>
<reference evidence="5" key="2">
    <citation type="journal article" date="2022" name="Microb. Genom.">
        <title>A chromosome-scale genome assembly of the tomato pathogen Cladosporium fulvum reveals a compartmentalized genome architecture and the presence of a dispensable chromosome.</title>
        <authorList>
            <person name="Zaccaron A.Z."/>
            <person name="Chen L.H."/>
            <person name="Samaras A."/>
            <person name="Stergiopoulos I."/>
        </authorList>
    </citation>
    <scope>NUCLEOTIDE SEQUENCE</scope>
    <source>
        <strain evidence="5">Race5_Kim</strain>
    </source>
</reference>
<dbReference type="PANTHER" id="PTHR12133">
    <property type="entry name" value="TRNA (ADENINE(58)-N(1))-METHYLTRANSFERASE"/>
    <property type="match status" value="1"/>
</dbReference>
<sequence>MRLLRPWHLATRPQYAAQKRHISDLRPFAEGDLVLLRQKQDRSAPPILTRPLQAGRRIEGHRGVIKHDDIIGSRVRDLVTSSTTKSTKAGTEYRLHNVTLEDYVRLSKRLVTPIYPADARLIVDLLDMYPDHHLPPHHDDHDTTKLEILEAGTGHGSLTLHLSRAIHGFNASIDFPTDDQSDSLSRQWKTKRHAILHTIDVSPKFSAHAQLVVGGFRQGIYARNVDFHVGDVSEKLCELRRARPNAQFVSHAFLDLPAAEGHLAAVASALRVDGTLIVFNPSITQINSCATKIKDQRVPLDLEKVVELGVNGSSGGREWDVRFVRPRSTLKAEMEAGPEAEAENGQGSKSGLQGSDGSIISDLRASVSMADDKWSMVCRPKVGDRITGGGFLGVWKKRRTLVDAATPAEGQESAN</sequence>
<dbReference type="KEGG" id="ffu:CLAFUR5_01140"/>
<evidence type="ECO:0000256" key="1">
    <source>
        <dbReference type="ARBA" id="ARBA00012796"/>
    </source>
</evidence>
<dbReference type="Proteomes" id="UP000756132">
    <property type="component" value="Chromosome 1"/>
</dbReference>
<feature type="region of interest" description="Disordered" evidence="4">
    <location>
        <begin position="332"/>
        <end position="355"/>
    </location>
</feature>
<accession>A0A9Q8L7R4</accession>
<dbReference type="InterPro" id="IPR029063">
    <property type="entry name" value="SAM-dependent_MTases_sf"/>
</dbReference>
<feature type="compositionally biased region" description="Polar residues" evidence="4">
    <location>
        <begin position="345"/>
        <end position="355"/>
    </location>
</feature>
<dbReference type="GO" id="GO:0030488">
    <property type="term" value="P:tRNA methylation"/>
    <property type="evidence" value="ECO:0007669"/>
    <property type="project" value="InterPro"/>
</dbReference>
<evidence type="ECO:0000256" key="3">
    <source>
        <dbReference type="ARBA" id="ARBA00033309"/>
    </source>
</evidence>
<evidence type="ECO:0000256" key="2">
    <source>
        <dbReference type="ARBA" id="ARBA00015963"/>
    </source>
</evidence>
<dbReference type="EMBL" id="CP090163">
    <property type="protein sequence ID" value="UJO12355.1"/>
    <property type="molecule type" value="Genomic_DNA"/>
</dbReference>
<dbReference type="OMA" id="FYVGHVE"/>
<dbReference type="GO" id="GO:0160107">
    <property type="term" value="F:tRNA (adenine(58)-N1)-methyltransferase activity"/>
    <property type="evidence" value="ECO:0007669"/>
    <property type="project" value="UniProtKB-EC"/>
</dbReference>
<dbReference type="EC" id="2.1.1.220" evidence="1"/>
<dbReference type="GO" id="GO:0031515">
    <property type="term" value="C:tRNA (m1A) methyltransferase complex"/>
    <property type="evidence" value="ECO:0007669"/>
    <property type="project" value="InterPro"/>
</dbReference>
<dbReference type="Pfam" id="PF14801">
    <property type="entry name" value="TrmI-like_N"/>
    <property type="match status" value="1"/>
</dbReference>
<dbReference type="Gene3D" id="3.40.50.150">
    <property type="entry name" value="Vaccinia Virus protein VP39"/>
    <property type="match status" value="1"/>
</dbReference>
<protein>
    <recommendedName>
        <fullName evidence="2">tRNA (adenine(58)-N(1))-methyltransferase catalytic subunit TRM61</fullName>
        <ecNumber evidence="1">2.1.1.220</ecNumber>
    </recommendedName>
    <alternativeName>
        <fullName evidence="3">tRNA(m1A58)-methyltransferase subunit TRM61</fullName>
    </alternativeName>
</protein>
<name>A0A9Q8L7R4_PASFU</name>
<reference evidence="5" key="1">
    <citation type="submission" date="2021-12" db="EMBL/GenBank/DDBJ databases">
        <authorList>
            <person name="Zaccaron A."/>
            <person name="Stergiopoulos I."/>
        </authorList>
    </citation>
    <scope>NUCLEOTIDE SEQUENCE</scope>
    <source>
        <strain evidence="5">Race5_Kim</strain>
    </source>
</reference>
<dbReference type="PROSITE" id="PS51620">
    <property type="entry name" value="SAM_TRM61"/>
    <property type="match status" value="1"/>
</dbReference>
<evidence type="ECO:0000256" key="4">
    <source>
        <dbReference type="SAM" id="MobiDB-lite"/>
    </source>
</evidence>
<dbReference type="SUPFAM" id="SSF53335">
    <property type="entry name" value="S-adenosyl-L-methionine-dependent methyltransferases"/>
    <property type="match status" value="1"/>
</dbReference>
<dbReference type="RefSeq" id="XP_047756721.1">
    <property type="nucleotide sequence ID" value="XM_047900288.1"/>
</dbReference>